<evidence type="ECO:0000313" key="1">
    <source>
        <dbReference type="EMBL" id="ENO97718.1"/>
    </source>
</evidence>
<dbReference type="AlphaFoldDB" id="N6ZTN6"/>
<organism evidence="1 2">
    <name type="scientific">Thauera phenylacetica B4P</name>
    <dbReference type="NCBI Taxonomy" id="1234382"/>
    <lineage>
        <taxon>Bacteria</taxon>
        <taxon>Pseudomonadati</taxon>
        <taxon>Pseudomonadota</taxon>
        <taxon>Betaproteobacteria</taxon>
        <taxon>Rhodocyclales</taxon>
        <taxon>Zoogloeaceae</taxon>
        <taxon>Thauera</taxon>
    </lineage>
</organism>
<protein>
    <recommendedName>
        <fullName evidence="3">GrpB family protein</fullName>
    </recommendedName>
</protein>
<dbReference type="PANTHER" id="PTHR34822">
    <property type="entry name" value="GRPB DOMAIN PROTEIN (AFU_ORTHOLOGUE AFUA_1G01530)"/>
    <property type="match status" value="1"/>
</dbReference>
<proteinExistence type="predicted"/>
<dbReference type="PANTHER" id="PTHR34822:SF1">
    <property type="entry name" value="GRPB FAMILY PROTEIN"/>
    <property type="match status" value="1"/>
</dbReference>
<dbReference type="InterPro" id="IPR043519">
    <property type="entry name" value="NT_sf"/>
</dbReference>
<sequence length="194" mass="22044">MNAKPRHVERALHERVEIVPYDPAWPGLFAEEVARLRAALPAELIGRIEHFGSTAVPGLAAKPIIDMLVEVRTMEEVAQHIAPLLQAQGYEFFWRAPEHGLPGMNYAWFIRRDEAGRRTHHIHFLEAGSSEWERLLFRDYLRAHPEAARAYGELKQRIAAEHPDDRVAYAKAKTRFVRAAMRAARTQVGGPGRA</sequence>
<dbReference type="RefSeq" id="WP_004359547.1">
    <property type="nucleotide sequence ID" value="NZ_AMXF01000035.1"/>
</dbReference>
<dbReference type="Proteomes" id="UP000013047">
    <property type="component" value="Unassembled WGS sequence"/>
</dbReference>
<keyword evidence="2" id="KW-1185">Reference proteome</keyword>
<name>N6ZTN6_9RHOO</name>
<dbReference type="Pfam" id="PF04229">
    <property type="entry name" value="GrpB"/>
    <property type="match status" value="1"/>
</dbReference>
<gene>
    <name evidence="1" type="ORF">C667_07456</name>
</gene>
<accession>N6ZTN6</accession>
<dbReference type="EMBL" id="AMXF01000035">
    <property type="protein sequence ID" value="ENO97718.1"/>
    <property type="molecule type" value="Genomic_DNA"/>
</dbReference>
<evidence type="ECO:0000313" key="2">
    <source>
        <dbReference type="Proteomes" id="UP000013047"/>
    </source>
</evidence>
<reference evidence="1 2" key="1">
    <citation type="submission" date="2012-09" db="EMBL/GenBank/DDBJ databases">
        <title>Draft Genome Sequences of 6 Strains from Genus Thauera.</title>
        <authorList>
            <person name="Liu B."/>
            <person name="Shapleigh J.P."/>
            <person name="Frostegard A.H."/>
        </authorList>
    </citation>
    <scope>NUCLEOTIDE SEQUENCE [LARGE SCALE GENOMIC DNA]</scope>
    <source>
        <strain evidence="1 2">B4P</strain>
    </source>
</reference>
<dbReference type="Gene3D" id="3.30.460.10">
    <property type="entry name" value="Beta Polymerase, domain 2"/>
    <property type="match status" value="1"/>
</dbReference>
<evidence type="ECO:0008006" key="3">
    <source>
        <dbReference type="Google" id="ProtNLM"/>
    </source>
</evidence>
<dbReference type="InterPro" id="IPR007344">
    <property type="entry name" value="GrpB/CoaE"/>
</dbReference>
<comment type="caution">
    <text evidence="1">The sequence shown here is derived from an EMBL/GenBank/DDBJ whole genome shotgun (WGS) entry which is preliminary data.</text>
</comment>
<dbReference type="OrthoDB" id="9799092at2"/>
<dbReference type="SUPFAM" id="SSF81301">
    <property type="entry name" value="Nucleotidyltransferase"/>
    <property type="match status" value="1"/>
</dbReference>